<proteinExistence type="predicted"/>
<dbReference type="InterPro" id="IPR000719">
    <property type="entry name" value="Prot_kinase_dom"/>
</dbReference>
<dbReference type="Pfam" id="PF00069">
    <property type="entry name" value="Pkinase"/>
    <property type="match status" value="1"/>
</dbReference>
<dbReference type="Gene3D" id="1.10.510.10">
    <property type="entry name" value="Transferase(Phosphotransferase) domain 1"/>
    <property type="match status" value="1"/>
</dbReference>
<keyword evidence="6 7" id="KW-0067">ATP-binding</keyword>
<feature type="domain" description="Protein kinase" evidence="9">
    <location>
        <begin position="21"/>
        <end position="288"/>
    </location>
</feature>
<organism evidence="10 11">
    <name type="scientific">Nocardioides bizhenqiangii</name>
    <dbReference type="NCBI Taxonomy" id="3095076"/>
    <lineage>
        <taxon>Bacteria</taxon>
        <taxon>Bacillati</taxon>
        <taxon>Actinomycetota</taxon>
        <taxon>Actinomycetes</taxon>
        <taxon>Propionibacteriales</taxon>
        <taxon>Nocardioidaceae</taxon>
        <taxon>Nocardioides</taxon>
    </lineage>
</organism>
<evidence type="ECO:0000313" key="10">
    <source>
        <dbReference type="EMBL" id="WQQ26198.1"/>
    </source>
</evidence>
<dbReference type="PROSITE" id="PS00107">
    <property type="entry name" value="PROTEIN_KINASE_ATP"/>
    <property type="match status" value="1"/>
</dbReference>
<gene>
    <name evidence="10" type="ORF">SHK19_19830</name>
</gene>
<evidence type="ECO:0000256" key="8">
    <source>
        <dbReference type="SAM" id="MobiDB-lite"/>
    </source>
</evidence>
<keyword evidence="2" id="KW-0723">Serine/threonine-protein kinase</keyword>
<evidence type="ECO:0000256" key="1">
    <source>
        <dbReference type="ARBA" id="ARBA00012513"/>
    </source>
</evidence>
<name>A0ABZ0ZRU9_9ACTN</name>
<keyword evidence="4 7" id="KW-0547">Nucleotide-binding</keyword>
<dbReference type="PANTHER" id="PTHR43289">
    <property type="entry name" value="MITOGEN-ACTIVATED PROTEIN KINASE KINASE KINASE 20-RELATED"/>
    <property type="match status" value="1"/>
</dbReference>
<sequence>MTTPTGPAEGFPAPGERIGPFEIVRQLGTGGMGVVFEAVDTALQRRVALKVISPHVAGDPAFRARFTREAQAQASLDSPHVVQVFAHGEADGSLYIASQLIPDGDLGAMVRAQGAPPPRVALELIAQVAAGLADAHATGLVHRDIKPSNVLLRHRGEDVTAYLADFGIARRVDGDTGLSPPLTTQGAAVGTPAYMAPELHTGGRPGPPTDIYSVGCLLWAALVGSAPYIGTTDYQLVTAHVSAPVPQVAAAGPFEREVNRVLRSAMAKHPGERHPSAAALRDDLRRVLATIPAPASVEPDDSVEPPTVSSSSVPTRRVAAIAVGLVSLLGAGAVHGVLTLRSDDAGGTGRGAGGATSSEPAHEDGLTRAQRIAAANIAAALDADADLDVVAAECTARTLVRRSGVDGLQEQGLIDDDLDFVDSGGTGAIDPQVYADIIEVGVGCVFESVGLGAVPRPATLVE</sequence>
<evidence type="ECO:0000256" key="2">
    <source>
        <dbReference type="ARBA" id="ARBA00022527"/>
    </source>
</evidence>
<reference evidence="11" key="1">
    <citation type="submission" date="2023-12" db="EMBL/GenBank/DDBJ databases">
        <title>Novel species in genus Nocardioides.</title>
        <authorList>
            <person name="Zhou H."/>
        </authorList>
    </citation>
    <scope>NUCLEOTIDE SEQUENCE [LARGE SCALE GENOMIC DNA]</scope>
    <source>
        <strain evidence="11">HM61</strain>
    </source>
</reference>
<dbReference type="InterPro" id="IPR008271">
    <property type="entry name" value="Ser/Thr_kinase_AS"/>
</dbReference>
<dbReference type="InterPro" id="IPR011009">
    <property type="entry name" value="Kinase-like_dom_sf"/>
</dbReference>
<evidence type="ECO:0000256" key="5">
    <source>
        <dbReference type="ARBA" id="ARBA00022777"/>
    </source>
</evidence>
<dbReference type="PROSITE" id="PS00108">
    <property type="entry name" value="PROTEIN_KINASE_ST"/>
    <property type="match status" value="1"/>
</dbReference>
<evidence type="ECO:0000256" key="4">
    <source>
        <dbReference type="ARBA" id="ARBA00022741"/>
    </source>
</evidence>
<keyword evidence="11" id="KW-1185">Reference proteome</keyword>
<dbReference type="PROSITE" id="PS50011">
    <property type="entry name" value="PROTEIN_KINASE_DOM"/>
    <property type="match status" value="1"/>
</dbReference>
<evidence type="ECO:0000256" key="6">
    <source>
        <dbReference type="ARBA" id="ARBA00022840"/>
    </source>
</evidence>
<keyword evidence="3 10" id="KW-0808">Transferase</keyword>
<dbReference type="SMART" id="SM00220">
    <property type="entry name" value="S_TKc"/>
    <property type="match status" value="1"/>
</dbReference>
<evidence type="ECO:0000256" key="7">
    <source>
        <dbReference type="PROSITE-ProRule" id="PRU10141"/>
    </source>
</evidence>
<dbReference type="InterPro" id="IPR017441">
    <property type="entry name" value="Protein_kinase_ATP_BS"/>
</dbReference>
<evidence type="ECO:0000313" key="11">
    <source>
        <dbReference type="Proteomes" id="UP001327225"/>
    </source>
</evidence>
<dbReference type="GO" id="GO:0004674">
    <property type="term" value="F:protein serine/threonine kinase activity"/>
    <property type="evidence" value="ECO:0007669"/>
    <property type="project" value="UniProtKB-EC"/>
</dbReference>
<evidence type="ECO:0000256" key="3">
    <source>
        <dbReference type="ARBA" id="ARBA00022679"/>
    </source>
</evidence>
<dbReference type="RefSeq" id="WP_322937247.1">
    <property type="nucleotide sequence ID" value="NZ_CP141059.1"/>
</dbReference>
<dbReference type="PANTHER" id="PTHR43289:SF6">
    <property type="entry name" value="SERINE_THREONINE-PROTEIN KINASE NEKL-3"/>
    <property type="match status" value="1"/>
</dbReference>
<dbReference type="CDD" id="cd14014">
    <property type="entry name" value="STKc_PknB_like"/>
    <property type="match status" value="1"/>
</dbReference>
<keyword evidence="5 10" id="KW-0418">Kinase</keyword>
<accession>A0ABZ0ZRU9</accession>
<evidence type="ECO:0000259" key="9">
    <source>
        <dbReference type="PROSITE" id="PS50011"/>
    </source>
</evidence>
<feature type="binding site" evidence="7">
    <location>
        <position position="50"/>
    </location>
    <ligand>
        <name>ATP</name>
        <dbReference type="ChEBI" id="CHEBI:30616"/>
    </ligand>
</feature>
<dbReference type="EMBL" id="CP141059">
    <property type="protein sequence ID" value="WQQ26198.1"/>
    <property type="molecule type" value="Genomic_DNA"/>
</dbReference>
<dbReference type="EC" id="2.7.11.1" evidence="1"/>
<feature type="region of interest" description="Disordered" evidence="8">
    <location>
        <begin position="342"/>
        <end position="365"/>
    </location>
</feature>
<dbReference type="Gene3D" id="3.30.200.20">
    <property type="entry name" value="Phosphorylase Kinase, domain 1"/>
    <property type="match status" value="1"/>
</dbReference>
<dbReference type="Proteomes" id="UP001327225">
    <property type="component" value="Chromosome"/>
</dbReference>
<protein>
    <recommendedName>
        <fullName evidence="1">non-specific serine/threonine protein kinase</fullName>
        <ecNumber evidence="1">2.7.11.1</ecNumber>
    </recommendedName>
</protein>
<dbReference type="SUPFAM" id="SSF56112">
    <property type="entry name" value="Protein kinase-like (PK-like)"/>
    <property type="match status" value="1"/>
</dbReference>